<keyword evidence="2 8" id="KW-0812">Transmembrane</keyword>
<dbReference type="InterPro" id="IPR003439">
    <property type="entry name" value="ABC_transporter-like_ATP-bd"/>
</dbReference>
<evidence type="ECO:0000313" key="12">
    <source>
        <dbReference type="Proteomes" id="UP000255230"/>
    </source>
</evidence>
<evidence type="ECO:0000256" key="6">
    <source>
        <dbReference type="ARBA" id="ARBA00023136"/>
    </source>
</evidence>
<sequence>MTDSTSEKNSENKLASENRLINQNSRVNTHRQKKSNSHQTFRLTQLFSTQLDKWLIAACLAMMTALSVIGLLMTSGWFISAAAMTGMVALGSHSFNYLVPAAIIRVMAMVRTAGRYGEMMVSHHAVFGLLQRLRVRFFNQFSRLPLANLSITLQSTHAMHRLTHDIDVLNELPLRVVSPWLVATTASLLVATLLYQYEVSPVLIAIFLIAGLMLPTMLTWRSIKHARAHQALAESRRVSLLNPLSALTHLLIWQRWQSELTAFNSVDTQHTHQQKRIQRAQSLVMLIMQWLIAAVLVGLLVGFYHTPLVISVPMLLALSLGIMGMTDLLTPLVTHSLALGNSLAAKHQLNELLNPSLQPSHHLTPDLTNHLNHDLAPLPIDVARLSAPLTLTIHQLAAKMPQAIVGFKAISLTATQGIPVLITGRSGAGKSTLLQVLARELAPQQGSIELNGRDWLALHDTPALTGYLGQQIDIFDQTLATNLRLGNADASDEQLWQVLGKVGLKDWARSQPLQLQTPLGEYGQAISGGQARRIALARLLLSPKKILLLDEPFAGLDKKSREALWQMLVQHQQQGILIIVTHHLWQTDHPINIVQLPEPDILI</sequence>
<organism evidence="11 12">
    <name type="scientific">Faucicola osloensis</name>
    <name type="common">Moraxella osloensis</name>
    <dbReference type="NCBI Taxonomy" id="34062"/>
    <lineage>
        <taxon>Bacteria</taxon>
        <taxon>Pseudomonadati</taxon>
        <taxon>Pseudomonadota</taxon>
        <taxon>Gammaproteobacteria</taxon>
        <taxon>Moraxellales</taxon>
        <taxon>Moraxellaceae</taxon>
        <taxon>Faucicola</taxon>
    </lineage>
</organism>
<comment type="subcellular location">
    <subcellularLocation>
        <location evidence="1">Cell membrane</location>
        <topology evidence="1">Multi-pass membrane protein</topology>
    </subcellularLocation>
</comment>
<name>A0A378QEV5_FAUOS</name>
<proteinExistence type="predicted"/>
<dbReference type="EMBL" id="UGPY01000001">
    <property type="protein sequence ID" value="STY97737.1"/>
    <property type="molecule type" value="Genomic_DNA"/>
</dbReference>
<dbReference type="GeneID" id="35777801"/>
<protein>
    <submittedName>
        <fullName evidence="11">Probable ABC transporter ATP-binding protein HI_0664</fullName>
    </submittedName>
</protein>
<dbReference type="PANTHER" id="PTHR43394">
    <property type="entry name" value="ATP-DEPENDENT PERMEASE MDL1, MITOCHONDRIAL"/>
    <property type="match status" value="1"/>
</dbReference>
<evidence type="ECO:0000313" key="11">
    <source>
        <dbReference type="EMBL" id="STY97737.1"/>
    </source>
</evidence>
<feature type="transmembrane region" description="Helical" evidence="8">
    <location>
        <begin position="54"/>
        <end position="72"/>
    </location>
</feature>
<dbReference type="SMART" id="SM00382">
    <property type="entry name" value="AAA"/>
    <property type="match status" value="1"/>
</dbReference>
<dbReference type="GO" id="GO:0015421">
    <property type="term" value="F:ABC-type oligopeptide transporter activity"/>
    <property type="evidence" value="ECO:0007669"/>
    <property type="project" value="TreeGrafter"/>
</dbReference>
<feature type="domain" description="ABC transporter" evidence="9">
    <location>
        <begin position="391"/>
        <end position="603"/>
    </location>
</feature>
<dbReference type="GO" id="GO:0005886">
    <property type="term" value="C:plasma membrane"/>
    <property type="evidence" value="ECO:0007669"/>
    <property type="project" value="UniProtKB-SubCell"/>
</dbReference>
<dbReference type="PANTHER" id="PTHR43394:SF1">
    <property type="entry name" value="ATP-BINDING CASSETTE SUB-FAMILY B MEMBER 10, MITOCHONDRIAL"/>
    <property type="match status" value="1"/>
</dbReference>
<feature type="transmembrane region" description="Helical" evidence="8">
    <location>
        <begin position="78"/>
        <end position="99"/>
    </location>
</feature>
<dbReference type="PROSITE" id="PS00211">
    <property type="entry name" value="ABC_TRANSPORTER_1"/>
    <property type="match status" value="1"/>
</dbReference>
<dbReference type="GO" id="GO:0016887">
    <property type="term" value="F:ATP hydrolysis activity"/>
    <property type="evidence" value="ECO:0007669"/>
    <property type="project" value="InterPro"/>
</dbReference>
<dbReference type="SUPFAM" id="SSF52540">
    <property type="entry name" value="P-loop containing nucleoside triphosphate hydrolases"/>
    <property type="match status" value="1"/>
</dbReference>
<dbReference type="Pfam" id="PF00005">
    <property type="entry name" value="ABC_tran"/>
    <property type="match status" value="1"/>
</dbReference>
<accession>A0A378QEV5</accession>
<feature type="domain" description="ABC transmembrane type-1" evidence="10">
    <location>
        <begin position="55"/>
        <end position="341"/>
    </location>
</feature>
<dbReference type="RefSeq" id="WP_062334515.1">
    <property type="nucleotide sequence ID" value="NZ_CBCRZU010000001.1"/>
</dbReference>
<evidence type="ECO:0000256" key="8">
    <source>
        <dbReference type="SAM" id="Phobius"/>
    </source>
</evidence>
<dbReference type="AlphaFoldDB" id="A0A378QEV5"/>
<evidence type="ECO:0000256" key="2">
    <source>
        <dbReference type="ARBA" id="ARBA00022692"/>
    </source>
</evidence>
<dbReference type="Proteomes" id="UP000255230">
    <property type="component" value="Unassembled WGS sequence"/>
</dbReference>
<dbReference type="GO" id="GO:0005524">
    <property type="term" value="F:ATP binding"/>
    <property type="evidence" value="ECO:0007669"/>
    <property type="project" value="UniProtKB-KW"/>
</dbReference>
<dbReference type="InterPro" id="IPR017871">
    <property type="entry name" value="ABC_transporter-like_CS"/>
</dbReference>
<dbReference type="InterPro" id="IPR027417">
    <property type="entry name" value="P-loop_NTPase"/>
</dbReference>
<dbReference type="PROSITE" id="PS50929">
    <property type="entry name" value="ABC_TM1F"/>
    <property type="match status" value="1"/>
</dbReference>
<keyword evidence="6 8" id="KW-0472">Membrane</keyword>
<feature type="transmembrane region" description="Helical" evidence="8">
    <location>
        <begin position="201"/>
        <end position="220"/>
    </location>
</feature>
<evidence type="ECO:0000256" key="7">
    <source>
        <dbReference type="SAM" id="MobiDB-lite"/>
    </source>
</evidence>
<dbReference type="PROSITE" id="PS50893">
    <property type="entry name" value="ABC_TRANSPORTER_2"/>
    <property type="match status" value="1"/>
</dbReference>
<keyword evidence="3" id="KW-0547">Nucleotide-binding</keyword>
<dbReference type="KEGG" id="mos:AXE82_10565"/>
<dbReference type="InterPro" id="IPR036640">
    <property type="entry name" value="ABC1_TM_sf"/>
</dbReference>
<evidence type="ECO:0000256" key="4">
    <source>
        <dbReference type="ARBA" id="ARBA00022840"/>
    </source>
</evidence>
<dbReference type="Gene3D" id="3.40.50.300">
    <property type="entry name" value="P-loop containing nucleotide triphosphate hydrolases"/>
    <property type="match status" value="1"/>
</dbReference>
<evidence type="ECO:0000256" key="1">
    <source>
        <dbReference type="ARBA" id="ARBA00004651"/>
    </source>
</evidence>
<dbReference type="InterPro" id="IPR003593">
    <property type="entry name" value="AAA+_ATPase"/>
</dbReference>
<keyword evidence="4 11" id="KW-0067">ATP-binding</keyword>
<keyword evidence="12" id="KW-1185">Reference proteome</keyword>
<dbReference type="InterPro" id="IPR011527">
    <property type="entry name" value="ABC1_TM_dom"/>
</dbReference>
<gene>
    <name evidence="11" type="ORF">NCTC10465_01523</name>
</gene>
<dbReference type="Gene3D" id="1.20.1560.10">
    <property type="entry name" value="ABC transporter type 1, transmembrane domain"/>
    <property type="match status" value="1"/>
</dbReference>
<feature type="transmembrane region" description="Helical" evidence="8">
    <location>
        <begin position="283"/>
        <end position="304"/>
    </location>
</feature>
<evidence type="ECO:0000259" key="9">
    <source>
        <dbReference type="PROSITE" id="PS50893"/>
    </source>
</evidence>
<reference evidence="11 12" key="1">
    <citation type="submission" date="2018-06" db="EMBL/GenBank/DDBJ databases">
        <authorList>
            <consortium name="Pathogen Informatics"/>
            <person name="Doyle S."/>
        </authorList>
    </citation>
    <scope>NUCLEOTIDE SEQUENCE [LARGE SCALE GENOMIC DNA]</scope>
    <source>
        <strain evidence="11 12">NCTC10465</strain>
    </source>
</reference>
<evidence type="ECO:0000259" key="10">
    <source>
        <dbReference type="PROSITE" id="PS50929"/>
    </source>
</evidence>
<evidence type="ECO:0000256" key="3">
    <source>
        <dbReference type="ARBA" id="ARBA00022741"/>
    </source>
</evidence>
<keyword evidence="5 8" id="KW-1133">Transmembrane helix</keyword>
<feature type="region of interest" description="Disordered" evidence="7">
    <location>
        <begin position="1"/>
        <end position="36"/>
    </location>
</feature>
<feature type="compositionally biased region" description="Polar residues" evidence="7">
    <location>
        <begin position="17"/>
        <end position="27"/>
    </location>
</feature>
<dbReference type="SUPFAM" id="SSF90123">
    <property type="entry name" value="ABC transporter transmembrane region"/>
    <property type="match status" value="1"/>
</dbReference>
<feature type="transmembrane region" description="Helical" evidence="8">
    <location>
        <begin position="176"/>
        <end position="195"/>
    </location>
</feature>
<evidence type="ECO:0000256" key="5">
    <source>
        <dbReference type="ARBA" id="ARBA00022989"/>
    </source>
</evidence>
<feature type="compositionally biased region" description="Basic and acidic residues" evidence="7">
    <location>
        <begin position="1"/>
        <end position="16"/>
    </location>
</feature>
<dbReference type="InterPro" id="IPR039421">
    <property type="entry name" value="Type_1_exporter"/>
</dbReference>